<dbReference type="GO" id="GO:0016872">
    <property type="term" value="F:intramolecular lyase activity"/>
    <property type="evidence" value="ECO:0007669"/>
    <property type="project" value="InterPro"/>
</dbReference>
<dbReference type="Proteomes" id="UP000887226">
    <property type="component" value="Unassembled WGS sequence"/>
</dbReference>
<name>A0A9P7Z014_9HELO</name>
<gene>
    <name evidence="3" type="ORF">BJ878DRAFT_176394</name>
</gene>
<evidence type="ECO:0000313" key="4">
    <source>
        <dbReference type="Proteomes" id="UP000887226"/>
    </source>
</evidence>
<evidence type="ECO:0000256" key="1">
    <source>
        <dbReference type="SAM" id="Phobius"/>
    </source>
</evidence>
<dbReference type="Pfam" id="PF16035">
    <property type="entry name" value="Chalcone_2"/>
    <property type="match status" value="1"/>
</dbReference>
<feature type="domain" description="Chalcone isomerase" evidence="2">
    <location>
        <begin position="174"/>
        <end position="374"/>
    </location>
</feature>
<dbReference type="EMBL" id="MU254083">
    <property type="protein sequence ID" value="KAG9242343.1"/>
    <property type="molecule type" value="Genomic_DNA"/>
</dbReference>
<evidence type="ECO:0000313" key="3">
    <source>
        <dbReference type="EMBL" id="KAG9242343.1"/>
    </source>
</evidence>
<keyword evidence="1" id="KW-0472">Membrane</keyword>
<protein>
    <submittedName>
        <fullName evidence="3">Altered inheritance of mitochondria protein 18, mitochondrial</fullName>
    </submittedName>
</protein>
<dbReference type="AlphaFoldDB" id="A0A9P7Z014"/>
<dbReference type="InterPro" id="IPR016088">
    <property type="entry name" value="Chalcone_isomerase_3-sand"/>
</dbReference>
<dbReference type="SUPFAM" id="SSF54626">
    <property type="entry name" value="Chalcone isomerase"/>
    <property type="match status" value="1"/>
</dbReference>
<dbReference type="InterPro" id="IPR036298">
    <property type="entry name" value="Chalcone_isomerase_sf"/>
</dbReference>
<comment type="caution">
    <text evidence="3">The sequence shown here is derived from an EMBL/GenBank/DDBJ whole genome shotgun (WGS) entry which is preliminary data.</text>
</comment>
<evidence type="ECO:0000259" key="2">
    <source>
        <dbReference type="Pfam" id="PF16035"/>
    </source>
</evidence>
<organism evidence="3 4">
    <name type="scientific">Calycina marina</name>
    <dbReference type="NCBI Taxonomy" id="1763456"/>
    <lineage>
        <taxon>Eukaryota</taxon>
        <taxon>Fungi</taxon>
        <taxon>Dikarya</taxon>
        <taxon>Ascomycota</taxon>
        <taxon>Pezizomycotina</taxon>
        <taxon>Leotiomycetes</taxon>
        <taxon>Helotiales</taxon>
        <taxon>Pezizellaceae</taxon>
        <taxon>Calycina</taxon>
    </lineage>
</organism>
<feature type="transmembrane region" description="Helical" evidence="1">
    <location>
        <begin position="74"/>
        <end position="94"/>
    </location>
</feature>
<dbReference type="InterPro" id="IPR016087">
    <property type="entry name" value="Chalcone_isomerase"/>
</dbReference>
<dbReference type="PANTHER" id="PTHR47284:SF3">
    <property type="entry name" value="FATTY-ACID-BINDING PROTEIN 2"/>
    <property type="match status" value="1"/>
</dbReference>
<sequence length="399" mass="44597">MMSLRPPIPRTIRLLPRPQVHSSINIYTQTRIRTLTAKTAQYAPPSKPTRTQLDRINIHRLEAQRRAYYKRRSYYAASGLAFGLLAMFLTVRAIEMQAPLKADSGARRDDPLVVLGRERKVVVQKLGEEPEEVEDVVDSGTTSVPPFPRVLDFYDDETEGGETDAKVVEDRMVEYQLLGIGIRTVSFLRIQVYVVGMYIATEDIAALQACLIKKVNPIASTLVAGEKGTLRDLLYDDEKGEEVWGSVLKESGARVLLRVVPARNTDFHHLRDAWVRQITARSALPIHKASFSDEKFGESLQTFKSLLNRGNVPKGKEFLVSRNGKGRMAMWYNDGNSGAQRLGHVDDERISRALFLNYLAGKNVASEPARNSIVDGIMGFVERPVGTVATQVHEPTHVG</sequence>
<dbReference type="OrthoDB" id="18193at2759"/>
<keyword evidence="4" id="KW-1185">Reference proteome</keyword>
<reference evidence="3" key="1">
    <citation type="journal article" date="2021" name="IMA Fungus">
        <title>Genomic characterization of three marine fungi, including Emericellopsis atlantica sp. nov. with signatures of a generalist lifestyle and marine biomass degradation.</title>
        <authorList>
            <person name="Hagestad O.C."/>
            <person name="Hou L."/>
            <person name="Andersen J.H."/>
            <person name="Hansen E.H."/>
            <person name="Altermark B."/>
            <person name="Li C."/>
            <person name="Kuhnert E."/>
            <person name="Cox R.J."/>
            <person name="Crous P.W."/>
            <person name="Spatafora J.W."/>
            <person name="Lail K."/>
            <person name="Amirebrahimi M."/>
            <person name="Lipzen A."/>
            <person name="Pangilinan J."/>
            <person name="Andreopoulos W."/>
            <person name="Hayes R.D."/>
            <person name="Ng V."/>
            <person name="Grigoriev I.V."/>
            <person name="Jackson S.A."/>
            <person name="Sutton T.D.S."/>
            <person name="Dobson A.D.W."/>
            <person name="Rama T."/>
        </authorList>
    </citation>
    <scope>NUCLEOTIDE SEQUENCE</scope>
    <source>
        <strain evidence="3">TRa3180A</strain>
    </source>
</reference>
<accession>A0A9P7Z014</accession>
<keyword evidence="1" id="KW-0812">Transmembrane</keyword>
<keyword evidence="1" id="KW-1133">Transmembrane helix</keyword>
<proteinExistence type="predicted"/>
<dbReference type="Gene3D" id="3.50.70.10">
    <property type="match status" value="1"/>
</dbReference>
<dbReference type="PANTHER" id="PTHR47284">
    <property type="entry name" value="FATTY-ACID-BINDING PROTEIN 2"/>
    <property type="match status" value="1"/>
</dbReference>